<feature type="transmembrane region" description="Helical" evidence="2">
    <location>
        <begin position="113"/>
        <end position="134"/>
    </location>
</feature>
<keyword evidence="2" id="KW-0812">Transmembrane</keyword>
<dbReference type="AlphaFoldDB" id="A0AAE1E1A4"/>
<accession>A0AAE1E1A4</accession>
<proteinExistence type="predicted"/>
<organism evidence="3 4">
    <name type="scientific">Elysia crispata</name>
    <name type="common">lettuce slug</name>
    <dbReference type="NCBI Taxonomy" id="231223"/>
    <lineage>
        <taxon>Eukaryota</taxon>
        <taxon>Metazoa</taxon>
        <taxon>Spiralia</taxon>
        <taxon>Lophotrochozoa</taxon>
        <taxon>Mollusca</taxon>
        <taxon>Gastropoda</taxon>
        <taxon>Heterobranchia</taxon>
        <taxon>Euthyneura</taxon>
        <taxon>Panpulmonata</taxon>
        <taxon>Sacoglossa</taxon>
        <taxon>Placobranchoidea</taxon>
        <taxon>Plakobranchidae</taxon>
        <taxon>Elysia</taxon>
    </lineage>
</organism>
<evidence type="ECO:0000313" key="3">
    <source>
        <dbReference type="EMBL" id="KAK3790636.1"/>
    </source>
</evidence>
<evidence type="ECO:0000313" key="4">
    <source>
        <dbReference type="Proteomes" id="UP001283361"/>
    </source>
</evidence>
<evidence type="ECO:0000256" key="1">
    <source>
        <dbReference type="SAM" id="MobiDB-lite"/>
    </source>
</evidence>
<comment type="caution">
    <text evidence="3">The sequence shown here is derived from an EMBL/GenBank/DDBJ whole genome shotgun (WGS) entry which is preliminary data.</text>
</comment>
<feature type="region of interest" description="Disordered" evidence="1">
    <location>
        <begin position="407"/>
        <end position="550"/>
    </location>
</feature>
<dbReference type="EMBL" id="JAWDGP010001522">
    <property type="protein sequence ID" value="KAK3790636.1"/>
    <property type="molecule type" value="Genomic_DNA"/>
</dbReference>
<keyword evidence="2" id="KW-1133">Transmembrane helix</keyword>
<dbReference type="Proteomes" id="UP001283361">
    <property type="component" value="Unassembled WGS sequence"/>
</dbReference>
<keyword evidence="4" id="KW-1185">Reference proteome</keyword>
<reference evidence="3" key="1">
    <citation type="journal article" date="2023" name="G3 (Bethesda)">
        <title>A reference genome for the long-term kleptoplast-retaining sea slug Elysia crispata morphotype clarki.</title>
        <authorList>
            <person name="Eastman K.E."/>
            <person name="Pendleton A.L."/>
            <person name="Shaikh M.A."/>
            <person name="Suttiyut T."/>
            <person name="Ogas R."/>
            <person name="Tomko P."/>
            <person name="Gavelis G."/>
            <person name="Widhalm J.R."/>
            <person name="Wisecaver J.H."/>
        </authorList>
    </citation>
    <scope>NUCLEOTIDE SEQUENCE</scope>
    <source>
        <strain evidence="3">ECLA1</strain>
    </source>
</reference>
<keyword evidence="2" id="KW-0472">Membrane</keyword>
<protein>
    <submittedName>
        <fullName evidence="3">Uncharacterized protein</fullName>
    </submittedName>
</protein>
<evidence type="ECO:0000256" key="2">
    <source>
        <dbReference type="SAM" id="Phobius"/>
    </source>
</evidence>
<name>A0AAE1E1A4_9GAST</name>
<gene>
    <name evidence="3" type="ORF">RRG08_048762</name>
</gene>
<feature type="compositionally biased region" description="Basic and acidic residues" evidence="1">
    <location>
        <begin position="449"/>
        <end position="468"/>
    </location>
</feature>
<sequence length="550" mass="59585">MLSSTVPTFVAYIMESLQQLDPTLAAFWQGFPCPPPWKEELLFRLNWTGCVGVEVGELMRSFMADKCNIRHDGKRILPGLVDGGKDGIATGDGAGREGDGLMVEEDCGLPCQVVVSVICILFLALLFIAVVVCVRRHRSKSSSPTHQSSLTAHPDGTKYYTSCHYACAPVVARQLQTTVNGDRAETSVLPPSVTGTNGHYQPGSYPQHSCVQANYEHHHLLIPHPHHHHHRLQQQPPTRLINTPYGPVPAHTSSMIVPNHHFSIPGQTGHQHNYPYSLRKLDAGIGGYSSTSGGSNSDPVYESIDSDSARHTSVSEEGYCEYCDCGGHPGGDVNTPRSALPGLDRGLGSLVPVSSTGESFQPIHRERPAFFNSGGNNNFFASEQFQKQLNDKEVGENGECNYQAASEIDLPTSHNREDPPTPCPPMAGYYGDSGPQTLPLRPLRTKLFSARDEASDRDRGQSRAAPRDDQEELVPLNMTDGPVFPSDDAGMALLGGEPSAGSGQSMRRRPNPSKREGADVNDSSVEGSARRPIPSLHPHYFLANSSGPNS</sequence>